<comment type="caution">
    <text evidence="1">The sequence shown here is derived from an EMBL/GenBank/DDBJ whole genome shotgun (WGS) entry which is preliminary data.</text>
</comment>
<proteinExistence type="predicted"/>
<accession>A0A0F9G8W4</accession>
<name>A0A0F9G8W4_9ZZZZ</name>
<organism evidence="1">
    <name type="scientific">marine sediment metagenome</name>
    <dbReference type="NCBI Taxonomy" id="412755"/>
    <lineage>
        <taxon>unclassified sequences</taxon>
        <taxon>metagenomes</taxon>
        <taxon>ecological metagenomes</taxon>
    </lineage>
</organism>
<dbReference type="AlphaFoldDB" id="A0A0F9G8W4"/>
<reference evidence="1" key="1">
    <citation type="journal article" date="2015" name="Nature">
        <title>Complex archaea that bridge the gap between prokaryotes and eukaryotes.</title>
        <authorList>
            <person name="Spang A."/>
            <person name="Saw J.H."/>
            <person name="Jorgensen S.L."/>
            <person name="Zaremba-Niedzwiedzka K."/>
            <person name="Martijn J."/>
            <person name="Lind A.E."/>
            <person name="van Eijk R."/>
            <person name="Schleper C."/>
            <person name="Guy L."/>
            <person name="Ettema T.J."/>
        </authorList>
    </citation>
    <scope>NUCLEOTIDE SEQUENCE</scope>
</reference>
<gene>
    <name evidence="1" type="ORF">LCGC14_1856050</name>
</gene>
<sequence length="121" mass="12123">MGAFKVRALIVSMGGLQLGKDVKLTRGAANRLDLAAGDTFYLPATSIINGVDGRVRLPRAGTSALGTTNTMATANDGDIRLGYKAGSAQLGFVVNGTALVFSVPITGNGGALVCTVNPAGG</sequence>
<evidence type="ECO:0000313" key="1">
    <source>
        <dbReference type="EMBL" id="KKL95299.1"/>
    </source>
</evidence>
<dbReference type="EMBL" id="LAZR01018711">
    <property type="protein sequence ID" value="KKL95299.1"/>
    <property type="molecule type" value="Genomic_DNA"/>
</dbReference>
<protein>
    <submittedName>
        <fullName evidence="1">Uncharacterized protein</fullName>
    </submittedName>
</protein>